<dbReference type="Gene3D" id="1.20.1330.10">
    <property type="entry name" value="f41 fragment of flagellin, N-terminal domain"/>
    <property type="match status" value="1"/>
</dbReference>
<comment type="function">
    <text evidence="3">Flagellin is the subunit protein which polymerizes to form the filaments of bacterial flagella.</text>
</comment>
<dbReference type="Pfam" id="PF00669">
    <property type="entry name" value="Flagellin_N"/>
    <property type="match status" value="1"/>
</dbReference>
<keyword evidence="6" id="KW-0969">Cilium</keyword>
<evidence type="ECO:0000313" key="6">
    <source>
        <dbReference type="EMBL" id="MFC4696000.1"/>
    </source>
</evidence>
<evidence type="ECO:0000259" key="4">
    <source>
        <dbReference type="Pfam" id="PF00669"/>
    </source>
</evidence>
<dbReference type="Pfam" id="PF00700">
    <property type="entry name" value="Flagellin_C"/>
    <property type="match status" value="1"/>
</dbReference>
<comment type="similarity">
    <text evidence="1 3">Belongs to the bacterial flagellin family.</text>
</comment>
<name>A0ABV9LS37_9ACTN</name>
<evidence type="ECO:0000256" key="2">
    <source>
        <dbReference type="ARBA" id="ARBA00023143"/>
    </source>
</evidence>
<feature type="domain" description="Flagellin N-terminal" evidence="4">
    <location>
        <begin position="6"/>
        <end position="127"/>
    </location>
</feature>
<comment type="caution">
    <text evidence="6">The sequence shown here is derived from an EMBL/GenBank/DDBJ whole genome shotgun (WGS) entry which is preliminary data.</text>
</comment>
<evidence type="ECO:0000256" key="1">
    <source>
        <dbReference type="ARBA" id="ARBA00005709"/>
    </source>
</evidence>
<protein>
    <recommendedName>
        <fullName evidence="3">Flagellin</fullName>
    </recommendedName>
</protein>
<dbReference type="EMBL" id="JBHSGR010000033">
    <property type="protein sequence ID" value="MFC4696000.1"/>
    <property type="molecule type" value="Genomic_DNA"/>
</dbReference>
<organism evidence="6 7">
    <name type="scientific">Geodermatophilus arenarius</name>
    <dbReference type="NCBI Taxonomy" id="1137990"/>
    <lineage>
        <taxon>Bacteria</taxon>
        <taxon>Bacillati</taxon>
        <taxon>Actinomycetota</taxon>
        <taxon>Actinomycetes</taxon>
        <taxon>Geodermatophilales</taxon>
        <taxon>Geodermatophilaceae</taxon>
        <taxon>Geodermatophilus</taxon>
    </lineage>
</organism>
<keyword evidence="6" id="KW-0966">Cell projection</keyword>
<accession>A0ABV9LS37</accession>
<proteinExistence type="inferred from homology"/>
<dbReference type="InterPro" id="IPR001029">
    <property type="entry name" value="Flagellin_N"/>
</dbReference>
<evidence type="ECO:0000259" key="5">
    <source>
        <dbReference type="Pfam" id="PF00700"/>
    </source>
</evidence>
<keyword evidence="2 3" id="KW-0975">Bacterial flagellum</keyword>
<dbReference type="RefSeq" id="WP_387993893.1">
    <property type="nucleotide sequence ID" value="NZ_JBHSGR010000033.1"/>
</dbReference>
<evidence type="ECO:0000256" key="3">
    <source>
        <dbReference type="RuleBase" id="RU362073"/>
    </source>
</evidence>
<dbReference type="Proteomes" id="UP001596025">
    <property type="component" value="Unassembled WGS sequence"/>
</dbReference>
<feature type="domain" description="Flagellin C-terminal" evidence="5">
    <location>
        <begin position="210"/>
        <end position="285"/>
    </location>
</feature>
<dbReference type="InterPro" id="IPR001492">
    <property type="entry name" value="Flagellin"/>
</dbReference>
<keyword evidence="3" id="KW-0964">Secreted</keyword>
<evidence type="ECO:0000313" key="7">
    <source>
        <dbReference type="Proteomes" id="UP001596025"/>
    </source>
</evidence>
<dbReference type="PANTHER" id="PTHR42792">
    <property type="entry name" value="FLAGELLIN"/>
    <property type="match status" value="1"/>
</dbReference>
<dbReference type="SUPFAM" id="SSF64518">
    <property type="entry name" value="Phase 1 flagellin"/>
    <property type="match status" value="1"/>
</dbReference>
<dbReference type="InterPro" id="IPR046358">
    <property type="entry name" value="Flagellin_C"/>
</dbReference>
<keyword evidence="6" id="KW-0282">Flagellum</keyword>
<keyword evidence="7" id="KW-1185">Reference proteome</keyword>
<gene>
    <name evidence="6" type="ORF">ACFO3M_21550</name>
</gene>
<sequence>MTQRSIALTSLQGLYRNQDAVGRLQQQLTAGRTISRPSDSPTGTNQSMIIRADASGAAQYARNIADGSAFLETTDSTLQSMLQQTRQARSLVVQAASTGGMSTSSAGAIRTELEGLRTSLLGLANAVVQGRPVFGGPTGGTVAYADDGTFVGRTDGVLTRRVSDREDIRIDVTGPEAFGTGPTGLFAVLERAAAAAGAQDATALQTALDDLDGVMERMLTATADIGTRAARMDRAAEANTDLQLSLKQQLAGVEDVDLPKTIMELNLQQVGYQVALQATAQVIQPSLAEFLR</sequence>
<comment type="subcellular location">
    <subcellularLocation>
        <location evidence="3">Secreted</location>
    </subcellularLocation>
    <subcellularLocation>
        <location evidence="3">Bacterial flagellum</location>
    </subcellularLocation>
</comment>
<dbReference type="PANTHER" id="PTHR42792:SF1">
    <property type="entry name" value="FLAGELLAR HOOK-ASSOCIATED PROTEIN 3"/>
    <property type="match status" value="1"/>
</dbReference>
<reference evidence="7" key="1">
    <citation type="journal article" date="2019" name="Int. J. Syst. Evol. Microbiol.">
        <title>The Global Catalogue of Microorganisms (GCM) 10K type strain sequencing project: providing services to taxonomists for standard genome sequencing and annotation.</title>
        <authorList>
            <consortium name="The Broad Institute Genomics Platform"/>
            <consortium name="The Broad Institute Genome Sequencing Center for Infectious Disease"/>
            <person name="Wu L."/>
            <person name="Ma J."/>
        </authorList>
    </citation>
    <scope>NUCLEOTIDE SEQUENCE [LARGE SCALE GENOMIC DNA]</scope>
    <source>
        <strain evidence="7">CCUG 62763</strain>
    </source>
</reference>